<evidence type="ECO:0000313" key="4">
    <source>
        <dbReference type="Proteomes" id="UP001193748"/>
    </source>
</evidence>
<feature type="coiled-coil region" evidence="1">
    <location>
        <begin position="91"/>
        <end position="127"/>
    </location>
</feature>
<reference evidence="3" key="2">
    <citation type="journal article" date="2022" name="Nat. Biotechnol.">
        <title>Carbon-negative production of acetone and isopropanol by gas fermentation at industrial pilot scale.</title>
        <authorList>
            <person name="Liew F.E."/>
            <person name="Nogle R."/>
            <person name="Abdalla T."/>
            <person name="Rasor B.J."/>
            <person name="Canter C."/>
            <person name="Jensen R.O."/>
            <person name="Wang L."/>
            <person name="Strutz J."/>
            <person name="Chirania P."/>
            <person name="De Tissera S."/>
            <person name="Mueller A.P."/>
            <person name="Ruan Z."/>
            <person name="Gao A."/>
            <person name="Tran L."/>
            <person name="Engle N.L."/>
            <person name="Bromley J.C."/>
            <person name="Daniell J."/>
            <person name="Conrado R."/>
            <person name="Tschaplinski T.J."/>
            <person name="Giannone R.J."/>
            <person name="Hettich R.L."/>
            <person name="Karim A.S."/>
            <person name="Simpson S.D."/>
            <person name="Brown S.D."/>
            <person name="Leang C."/>
            <person name="Jewett M.C."/>
            <person name="Kopke M."/>
        </authorList>
    </citation>
    <scope>NUCLEOTIDE SEQUENCE</scope>
    <source>
        <strain evidence="3">DJ080</strain>
    </source>
</reference>
<reference evidence="3" key="1">
    <citation type="submission" date="2020-05" db="EMBL/GenBank/DDBJ databases">
        <authorList>
            <person name="Brown S."/>
            <person name="Huntemann M."/>
            <person name="Clum A."/>
            <person name="Spunde A."/>
            <person name="Palaniappan K."/>
            <person name="Ritter S."/>
            <person name="Mikhailova N."/>
            <person name="Chen I.-M."/>
            <person name="Stamatis D."/>
            <person name="Reddy T."/>
            <person name="O'Malley R."/>
            <person name="Daum C."/>
            <person name="Shapiro N."/>
            <person name="Ivanova N."/>
            <person name="Kyrpides N."/>
            <person name="Woyke T."/>
        </authorList>
    </citation>
    <scope>NUCLEOTIDE SEQUENCE</scope>
    <source>
        <strain evidence="3">DJ080</strain>
    </source>
</reference>
<keyword evidence="1" id="KW-0175">Coiled coil</keyword>
<feature type="region of interest" description="Disordered" evidence="2">
    <location>
        <begin position="170"/>
        <end position="200"/>
    </location>
</feature>
<sequence length="200" mass="22991">MKKNEINELLKDLAEDADIDDVVKGNGALAKLFEKGLTIDDVKNFLDSSEDGKKYLQSYGDTRVTDGIKNWQKNNLQKVIDDEILKRYPKKDEKELALENLKKELDNMKAESARKDLKNRAIQIANEKKIPLNLVDYFLGEDEESTVKNFETFNQVYNQSLTQAIEEKLKSGYKPPNESPEIVDESKMSDAEWFAAHQEK</sequence>
<evidence type="ECO:0000256" key="1">
    <source>
        <dbReference type="SAM" id="Coils"/>
    </source>
</evidence>
<accession>A0AAX0B3U5</accession>
<dbReference type="Proteomes" id="UP001193748">
    <property type="component" value="Unassembled WGS sequence"/>
</dbReference>
<evidence type="ECO:0008006" key="5">
    <source>
        <dbReference type="Google" id="ProtNLM"/>
    </source>
</evidence>
<dbReference type="Pfam" id="PF14265">
    <property type="entry name" value="DUF4355"/>
    <property type="match status" value="1"/>
</dbReference>
<gene>
    <name evidence="3" type="ORF">B0H41_003711</name>
</gene>
<proteinExistence type="predicted"/>
<organism evidence="3 4">
    <name type="scientific">Clostridium beijerinckii</name>
    <name type="common">Clostridium MP</name>
    <dbReference type="NCBI Taxonomy" id="1520"/>
    <lineage>
        <taxon>Bacteria</taxon>
        <taxon>Bacillati</taxon>
        <taxon>Bacillota</taxon>
        <taxon>Clostridia</taxon>
        <taxon>Eubacteriales</taxon>
        <taxon>Clostridiaceae</taxon>
        <taxon>Clostridium</taxon>
    </lineage>
</organism>
<name>A0AAX0B3U5_CLOBE</name>
<protein>
    <recommendedName>
        <fullName evidence="5">DUF4355 domain-containing protein</fullName>
    </recommendedName>
</protein>
<dbReference type="AlphaFoldDB" id="A0AAX0B3U5"/>
<dbReference type="EMBL" id="JABSWW010000001">
    <property type="protein sequence ID" value="NRT90032.1"/>
    <property type="molecule type" value="Genomic_DNA"/>
</dbReference>
<evidence type="ECO:0000313" key="3">
    <source>
        <dbReference type="EMBL" id="NRT90032.1"/>
    </source>
</evidence>
<comment type="caution">
    <text evidence="3">The sequence shown here is derived from an EMBL/GenBank/DDBJ whole genome shotgun (WGS) entry which is preliminary data.</text>
</comment>
<dbReference type="RefSeq" id="WP_173711399.1">
    <property type="nucleotide sequence ID" value="NZ_JABSWW010000001.1"/>
</dbReference>
<dbReference type="InterPro" id="IPR025580">
    <property type="entry name" value="Gp46"/>
</dbReference>
<evidence type="ECO:0000256" key="2">
    <source>
        <dbReference type="SAM" id="MobiDB-lite"/>
    </source>
</evidence>